<evidence type="ECO:0000259" key="4">
    <source>
        <dbReference type="Pfam" id="PF02826"/>
    </source>
</evidence>
<comment type="caution">
    <text evidence="5">The sequence shown here is derived from an EMBL/GenBank/DDBJ whole genome shotgun (WGS) entry which is preliminary data.</text>
</comment>
<dbReference type="PANTHER" id="PTHR42789">
    <property type="entry name" value="D-ISOMER SPECIFIC 2-HYDROXYACID DEHYDROGENASE FAMILY PROTEIN (AFU_ORTHOLOGUE AFUA_6G10090)"/>
    <property type="match status" value="1"/>
</dbReference>
<sequence>MKLHALFVNIVRSTLVEKGAIEKRLSLGNSTYFARNVYDSNPVYESKLLQLEKVLYTPHLCYVTGENFENYIEKACQNRASFMKSV</sequence>
<dbReference type="InterPro" id="IPR050857">
    <property type="entry name" value="D-2-hydroxyacid_DH"/>
</dbReference>
<gene>
    <name evidence="5" type="ORF">K3248_00025</name>
</gene>
<dbReference type="InterPro" id="IPR006140">
    <property type="entry name" value="D-isomer_DH_NAD-bd"/>
</dbReference>
<evidence type="ECO:0000313" key="6">
    <source>
        <dbReference type="Proteomes" id="UP000746918"/>
    </source>
</evidence>
<organism evidence="5 6">
    <name type="scientific">Bartonella raoultii</name>
    <dbReference type="NCBI Taxonomy" id="1457020"/>
    <lineage>
        <taxon>Bacteria</taxon>
        <taxon>Pseudomonadati</taxon>
        <taxon>Pseudomonadota</taxon>
        <taxon>Alphaproteobacteria</taxon>
        <taxon>Hyphomicrobiales</taxon>
        <taxon>Bartonellaceae</taxon>
        <taxon>Bartonella</taxon>
    </lineage>
</organism>
<feature type="domain" description="D-isomer specific 2-hydroxyacid dehydrogenase NAD-binding" evidence="4">
    <location>
        <begin position="1"/>
        <end position="60"/>
    </location>
</feature>
<accession>A0ABS7I626</accession>
<evidence type="ECO:0000313" key="5">
    <source>
        <dbReference type="EMBL" id="MBX4335018.1"/>
    </source>
</evidence>
<dbReference type="RefSeq" id="WP_220716336.1">
    <property type="nucleotide sequence ID" value="NZ_JAIFRO010000001.1"/>
</dbReference>
<protein>
    <recommendedName>
        <fullName evidence="4">D-isomer specific 2-hydroxyacid dehydrogenase NAD-binding domain-containing protein</fullName>
    </recommendedName>
</protein>
<dbReference type="Proteomes" id="UP000746918">
    <property type="component" value="Unassembled WGS sequence"/>
</dbReference>
<dbReference type="Pfam" id="PF02826">
    <property type="entry name" value="2-Hacid_dh_C"/>
    <property type="match status" value="1"/>
</dbReference>
<dbReference type="EMBL" id="JAIFRO010000001">
    <property type="protein sequence ID" value="MBX4335018.1"/>
    <property type="molecule type" value="Genomic_DNA"/>
</dbReference>
<comment type="similarity">
    <text evidence="1">Belongs to the D-isomer specific 2-hydroxyacid dehydrogenase family.</text>
</comment>
<evidence type="ECO:0000256" key="1">
    <source>
        <dbReference type="ARBA" id="ARBA00005854"/>
    </source>
</evidence>
<keyword evidence="6" id="KW-1185">Reference proteome</keyword>
<proteinExistence type="inferred from homology"/>
<dbReference type="InterPro" id="IPR036291">
    <property type="entry name" value="NAD(P)-bd_dom_sf"/>
</dbReference>
<keyword evidence="3" id="KW-0520">NAD</keyword>
<keyword evidence="2" id="KW-0560">Oxidoreductase</keyword>
<dbReference type="Gene3D" id="3.40.50.720">
    <property type="entry name" value="NAD(P)-binding Rossmann-like Domain"/>
    <property type="match status" value="2"/>
</dbReference>
<evidence type="ECO:0000256" key="3">
    <source>
        <dbReference type="ARBA" id="ARBA00023027"/>
    </source>
</evidence>
<reference evidence="5 6" key="1">
    <citation type="submission" date="2021-08" db="EMBL/GenBank/DDBJ databases">
        <title>Bartonella raoulti 094 sp. nov.</title>
        <authorList>
            <person name="Zgheib R."/>
            <person name="Hammoud A."/>
        </authorList>
    </citation>
    <scope>NUCLEOTIDE SEQUENCE [LARGE SCALE GENOMIC DNA]</scope>
    <source>
        <strain evidence="5 6">094</strain>
    </source>
</reference>
<name>A0ABS7I626_9HYPH</name>
<evidence type="ECO:0000256" key="2">
    <source>
        <dbReference type="ARBA" id="ARBA00023002"/>
    </source>
</evidence>
<dbReference type="SUPFAM" id="SSF51735">
    <property type="entry name" value="NAD(P)-binding Rossmann-fold domains"/>
    <property type="match status" value="1"/>
</dbReference>
<dbReference type="PANTHER" id="PTHR42789:SF1">
    <property type="entry name" value="D-ISOMER SPECIFIC 2-HYDROXYACID DEHYDROGENASE FAMILY PROTEIN (AFU_ORTHOLOGUE AFUA_6G10090)"/>
    <property type="match status" value="1"/>
</dbReference>